<dbReference type="RefSeq" id="WP_044048888.1">
    <property type="nucleotide sequence ID" value="NZ_CP003984.1"/>
</dbReference>
<dbReference type="InterPro" id="IPR020084">
    <property type="entry name" value="NUDIX_hydrolase_CS"/>
</dbReference>
<dbReference type="InterPro" id="IPR015797">
    <property type="entry name" value="NUDIX_hydrolase-like_dom_sf"/>
</dbReference>
<dbReference type="PROSITE" id="PS00893">
    <property type="entry name" value="NUDIX_BOX"/>
    <property type="match status" value="1"/>
</dbReference>
<proteinExistence type="inferred from homology"/>
<dbReference type="InterPro" id="IPR000086">
    <property type="entry name" value="NUDIX_hydrolase_dom"/>
</dbReference>
<dbReference type="EC" id="3.6.1.-" evidence="4"/>
<feature type="short sequence motif" description="Nudix box" evidence="4">
    <location>
        <begin position="44"/>
        <end position="65"/>
    </location>
</feature>
<organism evidence="6 7">
    <name type="scientific">Planktomarina temperata RCA23</name>
    <dbReference type="NCBI Taxonomy" id="666509"/>
    <lineage>
        <taxon>Bacteria</taxon>
        <taxon>Pseudomonadati</taxon>
        <taxon>Pseudomonadota</taxon>
        <taxon>Alphaproteobacteria</taxon>
        <taxon>Rhodobacterales</taxon>
        <taxon>Paracoccaceae</taxon>
        <taxon>Planktomarina</taxon>
    </lineage>
</organism>
<dbReference type="AlphaFoldDB" id="A0AAN0VHE1"/>
<dbReference type="PANTHER" id="PTHR11839">
    <property type="entry name" value="UDP/ADP-SUGAR PYROPHOSPHATASE"/>
    <property type="match status" value="1"/>
</dbReference>
<dbReference type="PROSITE" id="PS51462">
    <property type="entry name" value="NUDIX"/>
    <property type="match status" value="1"/>
</dbReference>
<comment type="function">
    <text evidence="4">Accelerates the degradation of transcripts by removing pyrophosphate from the 5'-end of triphosphorylated RNA, leading to a more labile monophosphorylated state that can stimulate subsequent ribonuclease cleavage.</text>
</comment>
<dbReference type="PANTHER" id="PTHR11839:SF22">
    <property type="entry name" value="NUDIX HYDROLASE 26, CHLOROPLASTIC"/>
    <property type="match status" value="1"/>
</dbReference>
<dbReference type="Proteomes" id="UP000028680">
    <property type="component" value="Chromosome"/>
</dbReference>
<evidence type="ECO:0000256" key="4">
    <source>
        <dbReference type="HAMAP-Rule" id="MF_00298"/>
    </source>
</evidence>
<evidence type="ECO:0000259" key="5">
    <source>
        <dbReference type="PROSITE" id="PS51462"/>
    </source>
</evidence>
<dbReference type="InterPro" id="IPR022927">
    <property type="entry name" value="RppH"/>
</dbReference>
<evidence type="ECO:0000256" key="1">
    <source>
        <dbReference type="ARBA" id="ARBA00001936"/>
    </source>
</evidence>
<dbReference type="HAMAP" id="MF_00298">
    <property type="entry name" value="Nudix_RppH"/>
    <property type="match status" value="1"/>
</dbReference>
<dbReference type="KEGG" id="ptp:RCA23_c04720"/>
<name>A0AAN0VHE1_9RHOB</name>
<dbReference type="Gene3D" id="3.90.79.10">
    <property type="entry name" value="Nucleoside Triphosphate Pyrophosphohydrolase"/>
    <property type="match status" value="1"/>
</dbReference>
<comment type="cofactor">
    <cofactor evidence="2">
        <name>Mg(2+)</name>
        <dbReference type="ChEBI" id="CHEBI:18420"/>
    </cofactor>
</comment>
<accession>A0AAN0VHE1</accession>
<dbReference type="GO" id="GO:0006753">
    <property type="term" value="P:nucleoside phosphate metabolic process"/>
    <property type="evidence" value="ECO:0007669"/>
    <property type="project" value="TreeGrafter"/>
</dbReference>
<sequence>MRHSDIEQLPYRPNVGVMLINRAGLVFVAQRLEHYSEAWQMPQGGIDPGEDARVAALRELEEETGVPAQKVQILAETPGWIPYELPADLIPQLWGGKYRGQEQKWFLMRFLGEDSDVNIDTDEPEFSAWKWIAPADLPEAIVSFKRDVYRSVLAAFKEHLP</sequence>
<comment type="cofactor">
    <cofactor evidence="4">
        <name>a divalent metal cation</name>
        <dbReference type="ChEBI" id="CHEBI:60240"/>
    </cofactor>
</comment>
<dbReference type="CDD" id="cd03671">
    <property type="entry name" value="NUDIX_Ap4A_hydrolase_plant_like"/>
    <property type="match status" value="1"/>
</dbReference>
<dbReference type="Pfam" id="PF00293">
    <property type="entry name" value="NUDIX"/>
    <property type="match status" value="1"/>
</dbReference>
<dbReference type="InterPro" id="IPR020476">
    <property type="entry name" value="Nudix_hydrolase"/>
</dbReference>
<evidence type="ECO:0000256" key="2">
    <source>
        <dbReference type="ARBA" id="ARBA00001946"/>
    </source>
</evidence>
<dbReference type="SUPFAM" id="SSF55811">
    <property type="entry name" value="Nudix"/>
    <property type="match status" value="1"/>
</dbReference>
<dbReference type="GeneID" id="93367759"/>
<dbReference type="GO" id="GO:0008893">
    <property type="term" value="F:guanosine-3',5'-bis(diphosphate) 3'-diphosphatase activity"/>
    <property type="evidence" value="ECO:0007669"/>
    <property type="project" value="TreeGrafter"/>
</dbReference>
<gene>
    <name evidence="4 6" type="primary">rppH</name>
    <name evidence="4" type="synonym">nudH</name>
    <name evidence="6" type="ORF">RCA23_c04720</name>
</gene>
<evidence type="ECO:0000313" key="6">
    <source>
        <dbReference type="EMBL" id="AII86032.1"/>
    </source>
</evidence>
<keyword evidence="3 4" id="KW-0378">Hydrolase</keyword>
<protein>
    <recommendedName>
        <fullName evidence="4">RNA pyrophosphohydrolase</fullName>
        <ecNumber evidence="4">3.6.1.-</ecNumber>
    </recommendedName>
    <alternativeName>
        <fullName evidence="4">(Di)nucleoside polyphosphate hydrolase</fullName>
    </alternativeName>
</protein>
<dbReference type="NCBIfam" id="NF001937">
    <property type="entry name" value="PRK00714.1-4"/>
    <property type="match status" value="1"/>
</dbReference>
<dbReference type="GO" id="GO:0034432">
    <property type="term" value="F:bis(5'-adenosyl)-pentaphosphatase activity"/>
    <property type="evidence" value="ECO:0007669"/>
    <property type="project" value="TreeGrafter"/>
</dbReference>
<dbReference type="PRINTS" id="PR00502">
    <property type="entry name" value="NUDIXFAMILY"/>
</dbReference>
<dbReference type="EMBL" id="CP003984">
    <property type="protein sequence ID" value="AII86032.1"/>
    <property type="molecule type" value="Genomic_DNA"/>
</dbReference>
<dbReference type="NCBIfam" id="NF001936">
    <property type="entry name" value="PRK00714.1-3"/>
    <property type="match status" value="1"/>
</dbReference>
<evidence type="ECO:0000256" key="3">
    <source>
        <dbReference type="ARBA" id="ARBA00022801"/>
    </source>
</evidence>
<keyword evidence="7" id="KW-1185">Reference proteome</keyword>
<evidence type="ECO:0000313" key="7">
    <source>
        <dbReference type="Proteomes" id="UP000028680"/>
    </source>
</evidence>
<feature type="domain" description="Nudix hydrolase" evidence="5">
    <location>
        <begin position="10"/>
        <end position="154"/>
    </location>
</feature>
<comment type="cofactor">
    <cofactor evidence="1">
        <name>Mn(2+)</name>
        <dbReference type="ChEBI" id="CHEBI:29035"/>
    </cofactor>
</comment>
<dbReference type="GO" id="GO:0019693">
    <property type="term" value="P:ribose phosphate metabolic process"/>
    <property type="evidence" value="ECO:0007669"/>
    <property type="project" value="TreeGrafter"/>
</dbReference>
<reference evidence="6 7" key="1">
    <citation type="journal article" date="2014" name="ISME J.">
        <title>Adaptation of an abundant Roseobacter RCA organism to pelagic systems revealed by genomic and transcriptomic analyses.</title>
        <authorList>
            <person name="Voget S."/>
            <person name="Wemheuer B."/>
            <person name="Brinkhoff T."/>
            <person name="Vollmers J."/>
            <person name="Dietrich S."/>
            <person name="Giebel H.A."/>
            <person name="Beardsley C."/>
            <person name="Sardemann C."/>
            <person name="Bakenhus I."/>
            <person name="Billerbeck S."/>
            <person name="Daniel R."/>
            <person name="Simon M."/>
        </authorList>
    </citation>
    <scope>NUCLEOTIDE SEQUENCE [LARGE SCALE GENOMIC DNA]</scope>
    <source>
        <strain evidence="6 7">RCA23</strain>
    </source>
</reference>
<dbReference type="NCBIfam" id="NF001938">
    <property type="entry name" value="PRK00714.1-5"/>
    <property type="match status" value="1"/>
</dbReference>
<comment type="similarity">
    <text evidence="4">Belongs to the Nudix hydrolase family. RppH subfamily.</text>
</comment>